<dbReference type="OrthoDB" id="1123107at2"/>
<dbReference type="PRINTS" id="PR00038">
    <property type="entry name" value="HTHLUXR"/>
</dbReference>
<dbReference type="SUPFAM" id="SSF52540">
    <property type="entry name" value="P-loop containing nucleoside triphosphate hydrolases"/>
    <property type="match status" value="1"/>
</dbReference>
<sequence>MLIPSKTTKPLAPANTITRQRLIELLESKKRSDLILLQAPAGFGKTTLISQWVKTLNQIGWYALDESDNQVEQFASYFISAIIDATQGAINKTAALVTKHQYASLNALFAQLFVELTEVSGPVYLVLDDYHLITNDEIHGAIRFFLRHKPAHITLVMLTRTSPPIGIAKLRVRGTLLELTHQQLAFTPEETTLFLNQQFQTNLPISSIKPVCDSVDGWPTALQLIAIKAQTEQISIDKIETHLSNALVDSPIGETYLSDYLYEEVFEPLASEIKHYLMCASILTVMSNELCKRLVTVTLTDNKEKNQARIGYQAELISSISLESLEQQGLFIYRKASYEDKNATQKQTGMNETDWFGFHPLFASFLQKQAIKRIPDFIEQLHIIAAQFWLEINVPLEAIMHAKQAAEPELLITIMQEHAWDFFHKSKLTLLESCFKRLSPSELIGYSDLVLLNAWLAQSQHRYDTVGQILNEADAKRKELGIQLDKQAQGCVDALRAQVAINLGEVKLARKFAHDALEKLDIELEHPNLIDKTGLISLVTFSRIVSHSVIGEVYHCEGQLTAALLSMQETIVLAKKHQTHHYVLWSIIQQSEILMAQGHLELAYDLQTAGFEYIHEFYLEQLPLHEFLLRIRAQLLLSLGKIDEAESAARQGLLVLSHYQPQKQLQCLAILARCGLVRGALNHAQTILLRCESLIQSDFYHQDWVHNVDKARVIFWQLSQNTIAANNWLLNQTTFIEKAGNHFTQGQSQNIVRAMILVGKYEEANTILDELLNFASKNKLVSDLNRNYILQVLLYYKTGQVELAKQSLIYALELGVKTGFRSEFIIEGELMLEMLNSITQTSNSMKIIEKDTQTFALSLKIKLEETFTPDIVQFDETLVEMILSHRNVPEILLISPLTIREWQVLGLIYSGLSNDDICNKIEVAMTTLKTHIRNIYQKINVSHRAEAISFAENLLKLK</sequence>
<dbReference type="InterPro" id="IPR059106">
    <property type="entry name" value="WHD_MalT"/>
</dbReference>
<keyword evidence="2" id="KW-0238">DNA-binding</keyword>
<dbReference type="Pfam" id="PF25873">
    <property type="entry name" value="WHD_MalT"/>
    <property type="match status" value="1"/>
</dbReference>
<evidence type="ECO:0000256" key="2">
    <source>
        <dbReference type="ARBA" id="ARBA00023125"/>
    </source>
</evidence>
<evidence type="ECO:0000313" key="6">
    <source>
        <dbReference type="Proteomes" id="UP000242642"/>
    </source>
</evidence>
<dbReference type="SUPFAM" id="SSF48452">
    <property type="entry name" value="TPR-like"/>
    <property type="match status" value="1"/>
</dbReference>
<evidence type="ECO:0000256" key="3">
    <source>
        <dbReference type="ARBA" id="ARBA00023163"/>
    </source>
</evidence>
<dbReference type="InterPro" id="IPR041617">
    <property type="entry name" value="TPR_MalT"/>
</dbReference>
<dbReference type="SUPFAM" id="SSF46894">
    <property type="entry name" value="C-terminal effector domain of the bipartite response regulators"/>
    <property type="match status" value="1"/>
</dbReference>
<dbReference type="NCBIfam" id="NF003420">
    <property type="entry name" value="PRK04841.1"/>
    <property type="match status" value="1"/>
</dbReference>
<dbReference type="GO" id="GO:0003677">
    <property type="term" value="F:DNA binding"/>
    <property type="evidence" value="ECO:0007669"/>
    <property type="project" value="UniProtKB-KW"/>
</dbReference>
<name>A0A1H9ZWJ2_9GAMM</name>
<dbReference type="PANTHER" id="PTHR44688:SF16">
    <property type="entry name" value="DNA-BINDING TRANSCRIPTIONAL ACTIVATOR DEVR_DOSR"/>
    <property type="match status" value="1"/>
</dbReference>
<dbReference type="Proteomes" id="UP000242642">
    <property type="component" value="Unassembled WGS sequence"/>
</dbReference>
<reference evidence="6" key="1">
    <citation type="submission" date="2016-10" db="EMBL/GenBank/DDBJ databases">
        <authorList>
            <person name="Varghese N."/>
            <person name="Submissions S."/>
        </authorList>
    </citation>
    <scope>NUCLEOTIDE SEQUENCE [LARGE SCALE GENOMIC DNA]</scope>
    <source>
        <strain evidence="6">DSM 18579</strain>
    </source>
</reference>
<dbReference type="Gene3D" id="1.10.10.10">
    <property type="entry name" value="Winged helix-like DNA-binding domain superfamily/Winged helix DNA-binding domain"/>
    <property type="match status" value="1"/>
</dbReference>
<dbReference type="InterPro" id="IPR036388">
    <property type="entry name" value="WH-like_DNA-bd_sf"/>
</dbReference>
<dbReference type="Pfam" id="PF17874">
    <property type="entry name" value="TPR_MalT"/>
    <property type="match status" value="1"/>
</dbReference>
<evidence type="ECO:0000259" key="4">
    <source>
        <dbReference type="PROSITE" id="PS50043"/>
    </source>
</evidence>
<organism evidence="5 6">
    <name type="scientific">Thorsellia anophelis DSM 18579</name>
    <dbReference type="NCBI Taxonomy" id="1123402"/>
    <lineage>
        <taxon>Bacteria</taxon>
        <taxon>Pseudomonadati</taxon>
        <taxon>Pseudomonadota</taxon>
        <taxon>Gammaproteobacteria</taxon>
        <taxon>Enterobacterales</taxon>
        <taxon>Thorselliaceae</taxon>
        <taxon>Thorsellia</taxon>
    </lineage>
</organism>
<dbReference type="STRING" id="1123402.SAMN02583745_00738"/>
<gene>
    <name evidence="5" type="ORF">SAMN02583745_00738</name>
</gene>
<protein>
    <submittedName>
        <fullName evidence="5">LuxR family transcriptional regulator, maltose regulon positive regulatory protein</fullName>
    </submittedName>
</protein>
<dbReference type="SMART" id="SM00421">
    <property type="entry name" value="HTH_LUXR"/>
    <property type="match status" value="1"/>
</dbReference>
<dbReference type="Gene3D" id="1.25.40.10">
    <property type="entry name" value="Tetratricopeptide repeat domain"/>
    <property type="match status" value="1"/>
</dbReference>
<dbReference type="GO" id="GO:0006355">
    <property type="term" value="P:regulation of DNA-templated transcription"/>
    <property type="evidence" value="ECO:0007669"/>
    <property type="project" value="InterPro"/>
</dbReference>
<dbReference type="InterPro" id="IPR027417">
    <property type="entry name" value="P-loop_NTPase"/>
</dbReference>
<dbReference type="Pfam" id="PF00196">
    <property type="entry name" value="GerE"/>
    <property type="match status" value="1"/>
</dbReference>
<keyword evidence="6" id="KW-1185">Reference proteome</keyword>
<dbReference type="EMBL" id="FOHV01000004">
    <property type="protein sequence ID" value="SES86112.1"/>
    <property type="molecule type" value="Genomic_DNA"/>
</dbReference>
<dbReference type="PROSITE" id="PS50043">
    <property type="entry name" value="HTH_LUXR_2"/>
    <property type="match status" value="1"/>
</dbReference>
<dbReference type="InterPro" id="IPR011990">
    <property type="entry name" value="TPR-like_helical_dom_sf"/>
</dbReference>
<keyword evidence="1" id="KW-0805">Transcription regulation</keyword>
<evidence type="ECO:0000313" key="5">
    <source>
        <dbReference type="EMBL" id="SES86112.1"/>
    </source>
</evidence>
<keyword evidence="3" id="KW-0804">Transcription</keyword>
<dbReference type="CDD" id="cd06170">
    <property type="entry name" value="LuxR_C_like"/>
    <property type="match status" value="1"/>
</dbReference>
<dbReference type="InterPro" id="IPR016032">
    <property type="entry name" value="Sig_transdc_resp-reg_C-effctor"/>
</dbReference>
<proteinExistence type="predicted"/>
<feature type="domain" description="HTH luxR-type" evidence="4">
    <location>
        <begin position="890"/>
        <end position="955"/>
    </location>
</feature>
<dbReference type="AlphaFoldDB" id="A0A1H9ZWJ2"/>
<dbReference type="InterPro" id="IPR000792">
    <property type="entry name" value="Tscrpt_reg_LuxR_C"/>
</dbReference>
<dbReference type="Gene3D" id="3.40.50.300">
    <property type="entry name" value="P-loop containing nucleotide triphosphate hydrolases"/>
    <property type="match status" value="1"/>
</dbReference>
<dbReference type="RefSeq" id="WP_093317889.1">
    <property type="nucleotide sequence ID" value="NZ_FOHV01000004.1"/>
</dbReference>
<evidence type="ECO:0000256" key="1">
    <source>
        <dbReference type="ARBA" id="ARBA00023015"/>
    </source>
</evidence>
<dbReference type="PANTHER" id="PTHR44688">
    <property type="entry name" value="DNA-BINDING TRANSCRIPTIONAL ACTIVATOR DEVR_DOSR"/>
    <property type="match status" value="1"/>
</dbReference>
<accession>A0A1H9ZWJ2</accession>